<proteinExistence type="predicted"/>
<dbReference type="PATRIC" id="fig|1423.173.peg.4946"/>
<accession>A0A0D1IWY7</accession>
<organism evidence="1 2">
    <name type="scientific">Bacillus subtilis</name>
    <dbReference type="NCBI Taxonomy" id="1423"/>
    <lineage>
        <taxon>Bacteria</taxon>
        <taxon>Bacillati</taxon>
        <taxon>Bacillota</taxon>
        <taxon>Bacilli</taxon>
        <taxon>Bacillales</taxon>
        <taxon>Bacillaceae</taxon>
        <taxon>Bacillus</taxon>
    </lineage>
</organism>
<gene>
    <name evidence="1" type="ORF">SC09_contig8orf00145</name>
</gene>
<dbReference type="Proteomes" id="UP000032247">
    <property type="component" value="Unassembled WGS sequence"/>
</dbReference>
<protein>
    <submittedName>
        <fullName evidence="1">Uncharacterized protein</fullName>
    </submittedName>
</protein>
<dbReference type="GeneID" id="39574374"/>
<sequence>MNNETSSVKTLIFEAHVRRLKELLSKLVDKTIAETEFMELISLTDEIQKMMENIFKEMNTFLLKSNLVPKEEIDEVIALMQKAREETKKNLKDLPFWE</sequence>
<comment type="caution">
    <text evidence="1">The sequence shown here is derived from an EMBL/GenBank/DDBJ whole genome shotgun (WGS) entry which is preliminary data.</text>
</comment>
<dbReference type="AlphaFoldDB" id="A0A0D1IWY7"/>
<reference evidence="1 2" key="1">
    <citation type="submission" date="2014-12" db="EMBL/GenBank/DDBJ databases">
        <title>Comparative genome analysis of Bacillus coagulans HM-08, Clostridium butyricum HM-68, Bacillus subtilis HM-66 and Bacillus licheniformis BL-09.</title>
        <authorList>
            <person name="Zhang H."/>
        </authorList>
    </citation>
    <scope>NUCLEOTIDE SEQUENCE [LARGE SCALE GENOMIC DNA]</scope>
    <source>
        <strain evidence="1 2">HM-66</strain>
    </source>
</reference>
<name>A0A0D1IWY7_BACIU</name>
<dbReference type="RefSeq" id="WP_043859084.1">
    <property type="nucleotide sequence ID" value="NZ_CP089149.1"/>
</dbReference>
<evidence type="ECO:0000313" key="2">
    <source>
        <dbReference type="Proteomes" id="UP000032247"/>
    </source>
</evidence>
<dbReference type="EMBL" id="JXBC01000014">
    <property type="protein sequence ID" value="KIU04489.1"/>
    <property type="molecule type" value="Genomic_DNA"/>
</dbReference>
<evidence type="ECO:0000313" key="1">
    <source>
        <dbReference type="EMBL" id="KIU04489.1"/>
    </source>
</evidence>